<keyword evidence="2" id="KW-1185">Reference proteome</keyword>
<reference evidence="2" key="2">
    <citation type="submission" date="2010-03" db="EMBL/GenBank/DDBJ databases">
        <title>The genome sequence of Coccidioides posadasii strain Silveira.</title>
        <authorList>
            <consortium name="The Broad Institute Genome Sequencing Center for Infectious Disease"/>
            <person name="Neafsey D."/>
            <person name="Orbach M."/>
            <person name="Henn M.R."/>
            <person name="Cole G.T."/>
            <person name="Galgiani J."/>
            <person name="Gardner M.J."/>
            <person name="Kirkland T.N."/>
            <person name="Taylor J.W."/>
            <person name="Young S.K."/>
            <person name="Zeng Q."/>
            <person name="Koehrsen M."/>
            <person name="Alvarado L."/>
            <person name="Berlin A."/>
            <person name="Borenstein D."/>
            <person name="Chapman S.B."/>
            <person name="Chen Z."/>
            <person name="Engels R."/>
            <person name="Freedman E."/>
            <person name="Gellesch M."/>
            <person name="Goldberg J."/>
            <person name="Griggs A."/>
            <person name="Gujja S."/>
            <person name="Heilman E."/>
            <person name="Heiman D."/>
            <person name="Howarth C."/>
            <person name="Jen D."/>
            <person name="Larson L."/>
            <person name="Mehta T."/>
            <person name="Neiman D."/>
            <person name="Park D."/>
            <person name="Pearson M."/>
            <person name="Richards J."/>
            <person name="Roberts A."/>
            <person name="Saif S."/>
            <person name="Shea T."/>
            <person name="Shenoy N."/>
            <person name="Sisk P."/>
            <person name="Stolte C."/>
            <person name="Sykes S."/>
            <person name="Walk T."/>
            <person name="White J."/>
            <person name="Yandava C."/>
            <person name="Haas B."/>
            <person name="Nusbaum C."/>
            <person name="Birren B."/>
        </authorList>
    </citation>
    <scope>NUCLEOTIDE SEQUENCE [LARGE SCALE GENOMIC DNA]</scope>
    <source>
        <strain evidence="2">RMSCC 757 / Silveira</strain>
    </source>
</reference>
<organism evidence="2">
    <name type="scientific">Coccidioides posadasii (strain RMSCC 757 / Silveira)</name>
    <name type="common">Valley fever fungus</name>
    <dbReference type="NCBI Taxonomy" id="443226"/>
    <lineage>
        <taxon>Eukaryota</taxon>
        <taxon>Fungi</taxon>
        <taxon>Dikarya</taxon>
        <taxon>Ascomycota</taxon>
        <taxon>Pezizomycotina</taxon>
        <taxon>Eurotiomycetes</taxon>
        <taxon>Eurotiomycetidae</taxon>
        <taxon>Onygenales</taxon>
        <taxon>Onygenaceae</taxon>
        <taxon>Coccidioides</taxon>
    </lineage>
</organism>
<gene>
    <name evidence="1" type="ORF">CPSG_01693</name>
</gene>
<name>E9CW60_COCPS</name>
<accession>E9CW60</accession>
<dbReference type="EMBL" id="GL636487">
    <property type="protein sequence ID" value="EFW21535.1"/>
    <property type="molecule type" value="Genomic_DNA"/>
</dbReference>
<reference evidence="2" key="1">
    <citation type="journal article" date="2010" name="Genome Res.">
        <title>Population genomic sequencing of Coccidioides fungi reveals recent hybridization and transposon control.</title>
        <authorList>
            <person name="Neafsey D.E."/>
            <person name="Barker B.M."/>
            <person name="Sharpton T.J."/>
            <person name="Stajich J.E."/>
            <person name="Park D.J."/>
            <person name="Whiston E."/>
            <person name="Hung C.-Y."/>
            <person name="McMahan C."/>
            <person name="White J."/>
            <person name="Sykes S."/>
            <person name="Heiman D."/>
            <person name="Young S."/>
            <person name="Zeng Q."/>
            <person name="Abouelleil A."/>
            <person name="Aftuck L."/>
            <person name="Bessette D."/>
            <person name="Brown A."/>
            <person name="FitzGerald M."/>
            <person name="Lui A."/>
            <person name="Macdonald J.P."/>
            <person name="Priest M."/>
            <person name="Orbach M.J."/>
            <person name="Galgiani J.N."/>
            <person name="Kirkland T.N."/>
            <person name="Cole G.T."/>
            <person name="Birren B.W."/>
            <person name="Henn M.R."/>
            <person name="Taylor J.W."/>
            <person name="Rounsley S.D."/>
        </authorList>
    </citation>
    <scope>NUCLEOTIDE SEQUENCE [LARGE SCALE GENOMIC DNA]</scope>
    <source>
        <strain evidence="2">RMSCC 757 / Silveira</strain>
    </source>
</reference>
<proteinExistence type="predicted"/>
<dbReference type="VEuPathDB" id="FungiDB:CPSG_01693"/>
<dbReference type="HOGENOM" id="CLU_1927411_0_0_1"/>
<evidence type="ECO:0000313" key="1">
    <source>
        <dbReference type="EMBL" id="EFW21535.1"/>
    </source>
</evidence>
<dbReference type="AlphaFoldDB" id="E9CW60"/>
<sequence>MFGFFHSVPKHIIILVHAQNREKLNFEKRKEKKRTYTPFLGRGIFGSGWQRQNCTLESFEEVDFVEPADVARSSRARWQLATVETRFRLNGKDRTGPPSVTCACLELIPSSSAGVRAVAGAAKFISNWTDC</sequence>
<protein>
    <submittedName>
        <fullName evidence="1">Uncharacterized protein</fullName>
    </submittedName>
</protein>
<evidence type="ECO:0000313" key="2">
    <source>
        <dbReference type="Proteomes" id="UP000002497"/>
    </source>
</evidence>
<dbReference type="Proteomes" id="UP000002497">
    <property type="component" value="Unassembled WGS sequence"/>
</dbReference>